<name>A0A0F8W8F0_9ZZZZ</name>
<sequence length="346" mass="39668">GLSLRQLRAKRDELRDEYRRPERQPGELVERQAAMADELITLDAQISEARREGFRGGHFDEPNVLAHIRFNDRVGPKGEKILFIEELQSDWHQAGRKRGYKEPAPTARRDEAQREFQAFVVQLRNKYGLAFWGESRFHDGPDKARWEELQAAITPFKRYTPDEIVVRGREHDWIISTEDGRGSVVGKGVERTEQGAREYAARMFTRQAEEEADQQAARDEKGVPDAPFKTTWPELSMKRMLRYAAEGGYDTLAWTTGEQQVSRYDSALRKAVDRIEWTKTKDGVHLVGQKQTTDIPFNRDIKIDVDRPSGGGSRWHLSAAFALQNYPVNGYSNQQEALSAKASYLT</sequence>
<comment type="caution">
    <text evidence="2">The sequence shown here is derived from an EMBL/GenBank/DDBJ whole genome shotgun (WGS) entry which is preliminary data.</text>
</comment>
<organism evidence="2">
    <name type="scientific">marine sediment metagenome</name>
    <dbReference type="NCBI Taxonomy" id="412755"/>
    <lineage>
        <taxon>unclassified sequences</taxon>
        <taxon>metagenomes</taxon>
        <taxon>ecological metagenomes</taxon>
    </lineage>
</organism>
<dbReference type="EMBL" id="LAZR01066792">
    <property type="protein sequence ID" value="KKK52878.1"/>
    <property type="molecule type" value="Genomic_DNA"/>
</dbReference>
<gene>
    <name evidence="2" type="ORF">LCGC14_3100470</name>
</gene>
<accession>A0A0F8W8F0</accession>
<feature type="non-terminal residue" evidence="2">
    <location>
        <position position="1"/>
    </location>
</feature>
<reference evidence="2" key="1">
    <citation type="journal article" date="2015" name="Nature">
        <title>Complex archaea that bridge the gap between prokaryotes and eukaryotes.</title>
        <authorList>
            <person name="Spang A."/>
            <person name="Saw J.H."/>
            <person name="Jorgensen S.L."/>
            <person name="Zaremba-Niedzwiedzka K."/>
            <person name="Martijn J."/>
            <person name="Lind A.E."/>
            <person name="van Eijk R."/>
            <person name="Schleper C."/>
            <person name="Guy L."/>
            <person name="Ettema T.J."/>
        </authorList>
    </citation>
    <scope>NUCLEOTIDE SEQUENCE</scope>
</reference>
<evidence type="ECO:0000256" key="1">
    <source>
        <dbReference type="SAM" id="MobiDB-lite"/>
    </source>
</evidence>
<feature type="non-terminal residue" evidence="2">
    <location>
        <position position="346"/>
    </location>
</feature>
<evidence type="ECO:0000313" key="2">
    <source>
        <dbReference type="EMBL" id="KKK52878.1"/>
    </source>
</evidence>
<protein>
    <submittedName>
        <fullName evidence="2">Uncharacterized protein</fullName>
    </submittedName>
</protein>
<dbReference type="AlphaFoldDB" id="A0A0F8W8F0"/>
<feature type="region of interest" description="Disordered" evidence="1">
    <location>
        <begin position="207"/>
        <end position="229"/>
    </location>
</feature>
<proteinExistence type="predicted"/>